<geneLocation type="plasmid" evidence="1 4">
    <name>paPv6</name>
</geneLocation>
<evidence type="ECO:0000313" key="4">
    <source>
        <dbReference type="Proteomes" id="UP001177595"/>
    </source>
</evidence>
<geneLocation type="plasmid" evidence="2 4">
    <name>paPv7</name>
</geneLocation>
<dbReference type="EMBL" id="CP123511">
    <property type="protein sequence ID" value="WGM03830.1"/>
    <property type="molecule type" value="Genomic_DNA"/>
</dbReference>
<accession>A0AA95K7Z5</accession>
<reference evidence="2" key="1">
    <citation type="submission" date="2023-04" db="EMBL/GenBank/DDBJ databases">
        <title>Genome dynamics across the evolutionary transition to endosymbiosis.</title>
        <authorList>
            <person name="Siozios S."/>
            <person name="Nadal-Jimenez P."/>
            <person name="Azagi T."/>
            <person name="Sprong H."/>
            <person name="Frost C.L."/>
            <person name="Parratt S.R."/>
            <person name="Taylor G."/>
            <person name="Brettell L."/>
            <person name="Lew K.C."/>
            <person name="Croft L."/>
            <person name="King K.C."/>
            <person name="Brockhurst M.A."/>
            <person name="Hypsa V."/>
            <person name="Novakova E."/>
            <person name="Darby A.C."/>
            <person name="Hurst G.D.D."/>
        </authorList>
    </citation>
    <scope>NUCLEOTIDE SEQUENCE</scope>
    <source>
        <strain evidence="2">APv</strain>
        <plasmid evidence="1">paPv6</plasmid>
        <plasmid evidence="2">paPv7</plasmid>
        <plasmid evidence="3">paPv8</plasmid>
    </source>
</reference>
<sequence length="163" mass="18640">MITYEDIKNAAVESDQKILDCLVRFRKIGINFVNAYIDSLQMKGKETFVNFSGEEQKIVCVGLIEDNTFREKFIKSISLSDDFKMHFYVRTIVNASNLTAPWIAIKCVIFREEDREFIEIMSVEETSSKICRILDVNTLDSYADASEALKANVLNAIRSSTPF</sequence>
<dbReference type="Proteomes" id="UP001177595">
    <property type="component" value="Plasmid paPv7"/>
</dbReference>
<dbReference type="AlphaFoldDB" id="A0AA95K7Z5"/>
<evidence type="ECO:0000313" key="2">
    <source>
        <dbReference type="EMBL" id="WGM03830.1"/>
    </source>
</evidence>
<keyword evidence="2" id="KW-0614">Plasmid</keyword>
<geneLocation type="plasmid" evidence="3 4">
    <name>paPv8</name>
</geneLocation>
<proteinExistence type="predicted"/>
<gene>
    <name evidence="1" type="ORF">QE210_20350</name>
    <name evidence="2" type="ORF">QE210_20605</name>
    <name evidence="3" type="ORF">QE210_20895</name>
</gene>
<dbReference type="Proteomes" id="UP001177595">
    <property type="component" value="Plasmid paPv8"/>
</dbReference>
<evidence type="ECO:0000313" key="3">
    <source>
        <dbReference type="EMBL" id="WGM03890.1"/>
    </source>
</evidence>
<dbReference type="EMBL" id="CP123512">
    <property type="protein sequence ID" value="WGM03890.1"/>
    <property type="molecule type" value="Genomic_DNA"/>
</dbReference>
<dbReference type="Proteomes" id="UP001177595">
    <property type="component" value="Plasmid paPv6"/>
</dbReference>
<name>A0AA95K7Z5_9GAMM</name>
<organism evidence="2 4">
    <name type="scientific">Arsenophonus nasoniae</name>
    <name type="common">son-killer infecting Nasonia vitripennis</name>
    <dbReference type="NCBI Taxonomy" id="638"/>
    <lineage>
        <taxon>Bacteria</taxon>
        <taxon>Pseudomonadati</taxon>
        <taxon>Pseudomonadota</taxon>
        <taxon>Gammaproteobacteria</taxon>
        <taxon>Enterobacterales</taxon>
        <taxon>Morganellaceae</taxon>
        <taxon>Arsenophonus</taxon>
    </lineage>
</organism>
<protein>
    <submittedName>
        <fullName evidence="2">Uncharacterized protein</fullName>
    </submittedName>
</protein>
<dbReference type="EMBL" id="CP123510">
    <property type="protein sequence ID" value="WGM03778.1"/>
    <property type="molecule type" value="Genomic_DNA"/>
</dbReference>
<evidence type="ECO:0000313" key="1">
    <source>
        <dbReference type="EMBL" id="WGM03778.1"/>
    </source>
</evidence>